<name>A0A2A2TG02_9CYAN</name>
<evidence type="ECO:0000313" key="3">
    <source>
        <dbReference type="Proteomes" id="UP000218238"/>
    </source>
</evidence>
<dbReference type="SUPFAM" id="SSF55781">
    <property type="entry name" value="GAF domain-like"/>
    <property type="match status" value="1"/>
</dbReference>
<dbReference type="InterPro" id="IPR029016">
    <property type="entry name" value="GAF-like_dom_sf"/>
</dbReference>
<dbReference type="PROSITE" id="PS50046">
    <property type="entry name" value="PHYTOCHROME_2"/>
    <property type="match status" value="1"/>
</dbReference>
<dbReference type="RefSeq" id="WP_095723024.1">
    <property type="nucleotide sequence ID" value="NZ_NTFS01000213.1"/>
</dbReference>
<dbReference type="EMBL" id="NTFS01000213">
    <property type="protein sequence ID" value="PAX52662.1"/>
    <property type="molecule type" value="Genomic_DNA"/>
</dbReference>
<gene>
    <name evidence="2" type="ORF">CK510_18060</name>
</gene>
<proteinExistence type="predicted"/>
<dbReference type="SMART" id="SM00065">
    <property type="entry name" value="GAF"/>
    <property type="match status" value="1"/>
</dbReference>
<feature type="domain" description="Phytochrome chromophore attachment site" evidence="1">
    <location>
        <begin position="42"/>
        <end position="162"/>
    </location>
</feature>
<evidence type="ECO:0000259" key="1">
    <source>
        <dbReference type="PROSITE" id="PS50046"/>
    </source>
</evidence>
<reference evidence="2 3" key="1">
    <citation type="submission" date="2017-08" db="EMBL/GenBank/DDBJ databases">
        <title>Draft genome sequence of filamentous cyanobacterium Calothrix elsteri CCALA 953.</title>
        <authorList>
            <person name="Gagunashvili A.N."/>
            <person name="Elster J."/>
            <person name="Andresson O.S."/>
        </authorList>
    </citation>
    <scope>NUCLEOTIDE SEQUENCE [LARGE SCALE GENOMIC DNA]</scope>
    <source>
        <strain evidence="2 3">CCALA 953</strain>
    </source>
</reference>
<protein>
    <recommendedName>
        <fullName evidence="1">Phytochrome chromophore attachment site domain-containing protein</fullName>
    </recommendedName>
</protein>
<dbReference type="AlphaFoldDB" id="A0A2A2TG02"/>
<organism evidence="2 3">
    <name type="scientific">Brunnivagina elsteri CCALA 953</name>
    <dbReference type="NCBI Taxonomy" id="987040"/>
    <lineage>
        <taxon>Bacteria</taxon>
        <taxon>Bacillati</taxon>
        <taxon>Cyanobacteriota</taxon>
        <taxon>Cyanophyceae</taxon>
        <taxon>Nostocales</taxon>
        <taxon>Calotrichaceae</taxon>
        <taxon>Brunnivagina</taxon>
    </lineage>
</organism>
<dbReference type="Proteomes" id="UP000218238">
    <property type="component" value="Unassembled WGS sequence"/>
</dbReference>
<accession>A0A2A2TG02</accession>
<comment type="caution">
    <text evidence="2">The sequence shown here is derived from an EMBL/GenBank/DDBJ whole genome shotgun (WGS) entry which is preliminary data.</text>
</comment>
<dbReference type="Gene3D" id="3.30.450.40">
    <property type="match status" value="1"/>
</dbReference>
<dbReference type="InterPro" id="IPR016132">
    <property type="entry name" value="Phyto_chromo_attachment"/>
</dbReference>
<dbReference type="InterPro" id="IPR003018">
    <property type="entry name" value="GAF"/>
</dbReference>
<sequence>MQIHSSSEFNPNSSRGSFENGLQSVLSRLYRTIERDTLVCETVNELRESLQVNRVVLYYFYDRWHGQVTFEALSSPDYSIFGSTGADSCFNDDYAAMYLAGRVRAIDDIETESISDCHRDFLRNLRVRANLVVPVLIPRGLWGLLVAHHDQPRVWLRSHIELMQDGASVLATSPCILDTRNYSRSPFTG</sequence>
<dbReference type="OrthoDB" id="516850at2"/>
<evidence type="ECO:0000313" key="2">
    <source>
        <dbReference type="EMBL" id="PAX52662.1"/>
    </source>
</evidence>
<keyword evidence="3" id="KW-1185">Reference proteome</keyword>
<dbReference type="Pfam" id="PF01590">
    <property type="entry name" value="GAF"/>
    <property type="match status" value="1"/>
</dbReference>